<keyword evidence="8" id="KW-0067">ATP-binding</keyword>
<keyword evidence="4" id="KW-0597">Phosphoprotein</keyword>
<keyword evidence="10" id="KW-0175">Coiled coil</keyword>
<dbReference type="SUPFAM" id="SSF55785">
    <property type="entry name" value="PYP-like sensor domain (PAS domain)"/>
    <property type="match status" value="2"/>
</dbReference>
<feature type="domain" description="PAS" evidence="13">
    <location>
        <begin position="41"/>
        <end position="113"/>
    </location>
</feature>
<dbReference type="Pfam" id="PF02518">
    <property type="entry name" value="HATPase_c"/>
    <property type="match status" value="1"/>
</dbReference>
<feature type="domain" description="PAC" evidence="14">
    <location>
        <begin position="117"/>
        <end position="170"/>
    </location>
</feature>
<dbReference type="Gene3D" id="1.10.287.130">
    <property type="match status" value="1"/>
</dbReference>
<accession>A0ABV4XP08</accession>
<evidence type="ECO:0000256" key="9">
    <source>
        <dbReference type="ARBA" id="ARBA00023012"/>
    </source>
</evidence>
<dbReference type="Gene3D" id="3.30.565.10">
    <property type="entry name" value="Histidine kinase-like ATPase, C-terminal domain"/>
    <property type="match status" value="1"/>
</dbReference>
<dbReference type="InterPro" id="IPR036097">
    <property type="entry name" value="HisK_dim/P_sf"/>
</dbReference>
<evidence type="ECO:0000256" key="10">
    <source>
        <dbReference type="SAM" id="Coils"/>
    </source>
</evidence>
<dbReference type="NCBIfam" id="TIGR00229">
    <property type="entry name" value="sensory_box"/>
    <property type="match status" value="2"/>
</dbReference>
<evidence type="ECO:0000259" key="14">
    <source>
        <dbReference type="PROSITE" id="PS50113"/>
    </source>
</evidence>
<evidence type="ECO:0000256" key="6">
    <source>
        <dbReference type="ARBA" id="ARBA00022741"/>
    </source>
</evidence>
<dbReference type="InterPro" id="IPR004358">
    <property type="entry name" value="Sig_transdc_His_kin-like_C"/>
</dbReference>
<name>A0ABV4XP08_9CYAN</name>
<dbReference type="PROSITE" id="PS50112">
    <property type="entry name" value="PAS"/>
    <property type="match status" value="2"/>
</dbReference>
<evidence type="ECO:0000313" key="16">
    <source>
        <dbReference type="Proteomes" id="UP001576784"/>
    </source>
</evidence>
<dbReference type="EC" id="2.7.13.3" evidence="3"/>
<dbReference type="InterPro" id="IPR005467">
    <property type="entry name" value="His_kinase_dom"/>
</dbReference>
<dbReference type="SUPFAM" id="SSF55781">
    <property type="entry name" value="GAF domain-like"/>
    <property type="match status" value="1"/>
</dbReference>
<feature type="domain" description="Phytochrome chromophore attachment site" evidence="11">
    <location>
        <begin position="325"/>
        <end position="461"/>
    </location>
</feature>
<dbReference type="PROSITE" id="PS50113">
    <property type="entry name" value="PAC"/>
    <property type="match status" value="2"/>
</dbReference>
<gene>
    <name evidence="15" type="ORF">ACE1CI_07725</name>
</gene>
<dbReference type="Proteomes" id="UP001576784">
    <property type="component" value="Unassembled WGS sequence"/>
</dbReference>
<evidence type="ECO:0000256" key="7">
    <source>
        <dbReference type="ARBA" id="ARBA00022777"/>
    </source>
</evidence>
<dbReference type="InterPro" id="IPR029016">
    <property type="entry name" value="GAF-like_dom_sf"/>
</dbReference>
<sequence>MVRSLHIVLLNTLVCYITLQSFTLLLGSNVERQRQENEFLSEEQLNLAIAASNLGLWDWNITTGEIHFNSYWKQMLGYEEIEIENNYAAFEKLVHPEDLPRVLQILSDHVEGLIDFYEVEFRMLSKSGEWKWILSRGKVFQRDETGKPLRMTGTHQDISDRKKVEAANLELTRKYQESQKIAHIGNWEFDVLTGTITWSDELFRIYGITPNHAPSFEQLVQQIHPDDREAFLKVVEKALNEGTTYEIDHRIIRPDGQIRYINGKGQALKTNHKSPNNRKFSYVLRLFGTAIDITERCQAEAALQQQFLRQRLLAAILERIRQSLNSEEVLQTAVEEVRRFLLTDRTIIYRFNPDWSGLTVVESVAEEWMPILGIVIQDNCFVEKYVPLYQKGRIRAIEDIYNGELHQCHADQLAQFKIQANIVVPIFQGENLWGLLIAHHCSSTRKWQDSEIDCLKQICLQLGIALQQSTLFEQAQIEIAERQKAELALRESQAKLQEKNQQLKITLNDLKQTQTQLIQSEKMVSLGQMVAGIAHEINNPITFIYGNIDYANEYVKTLVKLVQLYSSYYPNPPDEIQKQIDEDDLEFIIEDFPKLLNSMQSGAERIEKIVKSLRTFSRLDEADMKSVDIHEGIESTLMLLQSRLKCPEKKLEIQVIKDYSELPLVECYAGQLNQVIMNLLCNAIDSFESRLAIEALEENNEKGNIEAISANPCTITIRTYLSNMGNVAISIADNGCGIPESIRKRVFDPFFTTKPVGQGTGLGLSVSHSIIERHGGKITCESELGKGTKFIVEIPLKQCSAMVKMLVQQQENQNHLSIVKYQ</sequence>
<dbReference type="InterPro" id="IPR000700">
    <property type="entry name" value="PAS-assoc_C"/>
</dbReference>
<keyword evidence="9" id="KW-0902">Two-component regulatory system</keyword>
<dbReference type="Gene3D" id="3.30.450.40">
    <property type="match status" value="1"/>
</dbReference>
<dbReference type="InterPro" id="IPR003594">
    <property type="entry name" value="HATPase_dom"/>
</dbReference>
<keyword evidence="7" id="KW-0418">Kinase</keyword>
<dbReference type="InterPro" id="IPR016132">
    <property type="entry name" value="Phyto_chromo_attachment"/>
</dbReference>
<dbReference type="PROSITE" id="PS50046">
    <property type="entry name" value="PHYTOCHROME_2"/>
    <property type="match status" value="1"/>
</dbReference>
<dbReference type="Pfam" id="PF08447">
    <property type="entry name" value="PAS_3"/>
    <property type="match status" value="2"/>
</dbReference>
<dbReference type="InterPro" id="IPR000014">
    <property type="entry name" value="PAS"/>
</dbReference>
<comment type="catalytic activity">
    <reaction evidence="1">
        <text>ATP + protein L-histidine = ADP + protein N-phospho-L-histidine.</text>
        <dbReference type="EC" id="2.7.13.3"/>
    </reaction>
</comment>
<organism evidence="15 16">
    <name type="scientific">Floridaenema flaviceps BLCC-F50</name>
    <dbReference type="NCBI Taxonomy" id="3153642"/>
    <lineage>
        <taxon>Bacteria</taxon>
        <taxon>Bacillati</taxon>
        <taxon>Cyanobacteriota</taxon>
        <taxon>Cyanophyceae</taxon>
        <taxon>Oscillatoriophycideae</taxon>
        <taxon>Aerosakkonematales</taxon>
        <taxon>Aerosakkonemataceae</taxon>
        <taxon>Floridanema</taxon>
        <taxon>Floridanema flaviceps</taxon>
    </lineage>
</organism>
<dbReference type="SUPFAM" id="SSF55874">
    <property type="entry name" value="ATPase domain of HSP90 chaperone/DNA topoisomerase II/histidine kinase"/>
    <property type="match status" value="1"/>
</dbReference>
<comment type="caution">
    <text evidence="15">The sequence shown here is derived from an EMBL/GenBank/DDBJ whole genome shotgun (WGS) entry which is preliminary data.</text>
</comment>
<evidence type="ECO:0000256" key="5">
    <source>
        <dbReference type="ARBA" id="ARBA00022679"/>
    </source>
</evidence>
<dbReference type="SMART" id="SM00387">
    <property type="entry name" value="HATPase_c"/>
    <property type="match status" value="1"/>
</dbReference>
<feature type="coiled-coil region" evidence="10">
    <location>
        <begin position="477"/>
        <end position="516"/>
    </location>
</feature>
<evidence type="ECO:0000313" key="15">
    <source>
        <dbReference type="EMBL" id="MFB2892817.1"/>
    </source>
</evidence>
<dbReference type="InterPro" id="IPR035965">
    <property type="entry name" value="PAS-like_dom_sf"/>
</dbReference>
<dbReference type="PANTHER" id="PTHR43065:SF10">
    <property type="entry name" value="PEROXIDE STRESS-ACTIVATED HISTIDINE KINASE MAK3"/>
    <property type="match status" value="1"/>
</dbReference>
<evidence type="ECO:0000256" key="2">
    <source>
        <dbReference type="ARBA" id="ARBA00006402"/>
    </source>
</evidence>
<dbReference type="SUPFAM" id="SSF47384">
    <property type="entry name" value="Homodimeric domain of signal transducing histidine kinase"/>
    <property type="match status" value="1"/>
</dbReference>
<dbReference type="CDD" id="cd00130">
    <property type="entry name" value="PAS"/>
    <property type="match status" value="2"/>
</dbReference>
<keyword evidence="6" id="KW-0547">Nucleotide-binding</keyword>
<dbReference type="PANTHER" id="PTHR43065">
    <property type="entry name" value="SENSOR HISTIDINE KINASE"/>
    <property type="match status" value="1"/>
</dbReference>
<protein>
    <recommendedName>
        <fullName evidence="3">histidine kinase</fullName>
        <ecNumber evidence="3">2.7.13.3</ecNumber>
    </recommendedName>
</protein>
<feature type="domain" description="PAS" evidence="13">
    <location>
        <begin position="196"/>
        <end position="242"/>
    </location>
</feature>
<dbReference type="SMART" id="SM00388">
    <property type="entry name" value="HisKA"/>
    <property type="match status" value="1"/>
</dbReference>
<feature type="domain" description="Histidine kinase" evidence="12">
    <location>
        <begin position="532"/>
        <end position="798"/>
    </location>
</feature>
<keyword evidence="16" id="KW-1185">Reference proteome</keyword>
<dbReference type="EMBL" id="JBHFNR010000053">
    <property type="protein sequence ID" value="MFB2892817.1"/>
    <property type="molecule type" value="Genomic_DNA"/>
</dbReference>
<dbReference type="InterPro" id="IPR003661">
    <property type="entry name" value="HisK_dim/P_dom"/>
</dbReference>
<dbReference type="InterPro" id="IPR001610">
    <property type="entry name" value="PAC"/>
</dbReference>
<dbReference type="InterPro" id="IPR036890">
    <property type="entry name" value="HATPase_C_sf"/>
</dbReference>
<dbReference type="Gene3D" id="3.30.450.20">
    <property type="entry name" value="PAS domain"/>
    <property type="match status" value="2"/>
</dbReference>
<dbReference type="SMART" id="SM00065">
    <property type="entry name" value="GAF"/>
    <property type="match status" value="1"/>
</dbReference>
<dbReference type="CDD" id="cd00082">
    <property type="entry name" value="HisKA"/>
    <property type="match status" value="1"/>
</dbReference>
<dbReference type="InterPro" id="IPR013655">
    <property type="entry name" value="PAS_fold_3"/>
</dbReference>
<dbReference type="InterPro" id="IPR003018">
    <property type="entry name" value="GAF"/>
</dbReference>
<dbReference type="Gene3D" id="2.10.70.100">
    <property type="match status" value="1"/>
</dbReference>
<comment type="similarity">
    <text evidence="2">In the N-terminal section; belongs to the phytochrome family.</text>
</comment>
<keyword evidence="5" id="KW-0808">Transferase</keyword>
<dbReference type="SMART" id="SM00086">
    <property type="entry name" value="PAC"/>
    <property type="match status" value="2"/>
</dbReference>
<evidence type="ECO:0000256" key="3">
    <source>
        <dbReference type="ARBA" id="ARBA00012438"/>
    </source>
</evidence>
<evidence type="ECO:0000256" key="1">
    <source>
        <dbReference type="ARBA" id="ARBA00000085"/>
    </source>
</evidence>
<dbReference type="RefSeq" id="WP_413262484.1">
    <property type="nucleotide sequence ID" value="NZ_JBHFNR010000053.1"/>
</dbReference>
<evidence type="ECO:0000259" key="11">
    <source>
        <dbReference type="PROSITE" id="PS50046"/>
    </source>
</evidence>
<evidence type="ECO:0000259" key="13">
    <source>
        <dbReference type="PROSITE" id="PS50112"/>
    </source>
</evidence>
<feature type="domain" description="PAC" evidence="14">
    <location>
        <begin position="245"/>
        <end position="305"/>
    </location>
</feature>
<dbReference type="PRINTS" id="PR00344">
    <property type="entry name" value="BCTRLSENSOR"/>
</dbReference>
<proteinExistence type="inferred from homology"/>
<evidence type="ECO:0000256" key="8">
    <source>
        <dbReference type="ARBA" id="ARBA00022840"/>
    </source>
</evidence>
<reference evidence="15 16" key="1">
    <citation type="submission" date="2024-09" db="EMBL/GenBank/DDBJ databases">
        <title>Floridaenema gen nov. (Aerosakkonemataceae, Aerosakkonematales ord. nov., Cyanobacteria) from benthic tropical and subtropical fresh waters, with the description of four new species.</title>
        <authorList>
            <person name="Moretto J.A."/>
            <person name="Berthold D.E."/>
            <person name="Lefler F.W."/>
            <person name="Huang I.-S."/>
            <person name="Laughinghouse H. IV."/>
        </authorList>
    </citation>
    <scope>NUCLEOTIDE SEQUENCE [LARGE SCALE GENOMIC DNA]</scope>
    <source>
        <strain evidence="15 16">BLCC-F50</strain>
    </source>
</reference>
<dbReference type="SMART" id="SM00091">
    <property type="entry name" value="PAS"/>
    <property type="match status" value="2"/>
</dbReference>
<dbReference type="Pfam" id="PF01590">
    <property type="entry name" value="GAF"/>
    <property type="match status" value="1"/>
</dbReference>
<evidence type="ECO:0000256" key="4">
    <source>
        <dbReference type="ARBA" id="ARBA00022553"/>
    </source>
</evidence>
<evidence type="ECO:0000259" key="12">
    <source>
        <dbReference type="PROSITE" id="PS50109"/>
    </source>
</evidence>
<dbReference type="PROSITE" id="PS50109">
    <property type="entry name" value="HIS_KIN"/>
    <property type="match status" value="1"/>
</dbReference>